<dbReference type="EMBL" id="CP070499">
    <property type="protein sequence ID" value="QSB12646.1"/>
    <property type="molecule type" value="Genomic_DNA"/>
</dbReference>
<keyword evidence="1" id="KW-0804">Transcription</keyword>
<accession>A0A895YDM2</accession>
<dbReference type="InterPro" id="IPR038638">
    <property type="entry name" value="RbpA_sf"/>
</dbReference>
<comment type="function">
    <text evidence="1">Binds to RNA polymerase (RNAP), stimulating transcription from principal, but not alternative sigma factor promoters.</text>
</comment>
<dbReference type="AlphaFoldDB" id="A0A895YDM2"/>
<dbReference type="Pfam" id="PF13397">
    <property type="entry name" value="RbpA"/>
    <property type="match status" value="1"/>
</dbReference>
<comment type="caution">
    <text evidence="1">Lacks conserved residue(s) required for the propagation of feature annotation.</text>
</comment>
<dbReference type="Gene3D" id="2.20.28.270">
    <property type="entry name" value="RNA polymerase-binding protein A"/>
    <property type="match status" value="1"/>
</dbReference>
<dbReference type="GO" id="GO:0045893">
    <property type="term" value="P:positive regulation of DNA-templated transcription"/>
    <property type="evidence" value="ECO:0007669"/>
    <property type="project" value="UniProtKB-UniRule"/>
</dbReference>
<evidence type="ECO:0000313" key="2">
    <source>
        <dbReference type="EMBL" id="QSB12646.1"/>
    </source>
</evidence>
<dbReference type="GO" id="GO:0001000">
    <property type="term" value="F:bacterial-type RNA polymerase core enzyme binding"/>
    <property type="evidence" value="ECO:0007669"/>
    <property type="project" value="UniProtKB-UniRule"/>
</dbReference>
<keyword evidence="1" id="KW-0805">Transcription regulation</keyword>
<organism evidence="2 3">
    <name type="scientific">Natronosporangium hydrolyticum</name>
    <dbReference type="NCBI Taxonomy" id="2811111"/>
    <lineage>
        <taxon>Bacteria</taxon>
        <taxon>Bacillati</taxon>
        <taxon>Actinomycetota</taxon>
        <taxon>Actinomycetes</taxon>
        <taxon>Micromonosporales</taxon>
        <taxon>Micromonosporaceae</taxon>
        <taxon>Natronosporangium</taxon>
    </lineage>
</organism>
<gene>
    <name evidence="1" type="primary">rbpA</name>
    <name evidence="2" type="ORF">JQS43_13115</name>
</gene>
<proteinExistence type="inferred from homology"/>
<evidence type="ECO:0000256" key="1">
    <source>
        <dbReference type="HAMAP-Rule" id="MF_01483"/>
    </source>
</evidence>
<comment type="similarity">
    <text evidence="1">Belongs to the RNA polymerase-binding protein RbpA family.</text>
</comment>
<reference evidence="2" key="1">
    <citation type="submission" date="2021-02" db="EMBL/GenBank/DDBJ databases">
        <title>Natrosporangium hydrolyticum gen. nov., sp. nov, a haloalkaliphilic actinobacterium from a soda solonchak soil.</title>
        <authorList>
            <person name="Sorokin D.Y."/>
            <person name="Khijniak T.V."/>
            <person name="Zakharycheva A.P."/>
            <person name="Boueva O.V."/>
            <person name="Ariskina E.V."/>
            <person name="Hahnke R.L."/>
            <person name="Bunk B."/>
            <person name="Sproer C."/>
            <person name="Schumann P."/>
            <person name="Evtushenko L.I."/>
            <person name="Kublanov I.V."/>
        </authorList>
    </citation>
    <scope>NUCLEOTIDE SEQUENCE</scope>
    <source>
        <strain evidence="2">DSM 106523</strain>
    </source>
</reference>
<protein>
    <recommendedName>
        <fullName evidence="1">RNA polymerase-binding protein RbpA</fullName>
    </recommendedName>
</protein>
<dbReference type="InterPro" id="IPR025182">
    <property type="entry name" value="RNApol-bd_RbpA"/>
</dbReference>
<sequence>MGERMLRGSRLGAVSYESDRNTELAPRQTREYLCARGHQFEVPFAVDAEVPMTWECKYDGSVAQLVDGLEPEQKKVKPPRTHWDMLLERRSLAELDEILNERLEEVRTRRGRA</sequence>
<keyword evidence="3" id="KW-1185">Reference proteome</keyword>
<evidence type="ECO:0000313" key="3">
    <source>
        <dbReference type="Proteomes" id="UP000662857"/>
    </source>
</evidence>
<comment type="subunit">
    <text evidence="1">Forms a complex with the RNAP catalytic core and with free principal sigma factors.</text>
</comment>
<dbReference type="RefSeq" id="WP_239674687.1">
    <property type="nucleotide sequence ID" value="NZ_CP070499.1"/>
</dbReference>
<dbReference type="KEGG" id="nhy:JQS43_13115"/>
<dbReference type="HAMAP" id="MF_01483">
    <property type="entry name" value="RbpA"/>
    <property type="match status" value="1"/>
</dbReference>
<dbReference type="Proteomes" id="UP000662857">
    <property type="component" value="Chromosome"/>
</dbReference>
<name>A0A895YDM2_9ACTN</name>